<evidence type="ECO:0000256" key="1">
    <source>
        <dbReference type="ARBA" id="ARBA00009437"/>
    </source>
</evidence>
<evidence type="ECO:0000313" key="7">
    <source>
        <dbReference type="Proteomes" id="UP000539111"/>
    </source>
</evidence>
<evidence type="ECO:0000256" key="4">
    <source>
        <dbReference type="ARBA" id="ARBA00023163"/>
    </source>
</evidence>
<protein>
    <submittedName>
        <fullName evidence="6">DNA-binding transcriptional LysR family regulator</fullName>
    </submittedName>
</protein>
<dbReference type="Pfam" id="PF03466">
    <property type="entry name" value="LysR_substrate"/>
    <property type="match status" value="1"/>
</dbReference>
<accession>A0A7Z0A9R0</accession>
<dbReference type="FunFam" id="1.10.10.10:FF:000001">
    <property type="entry name" value="LysR family transcriptional regulator"/>
    <property type="match status" value="1"/>
</dbReference>
<dbReference type="SUPFAM" id="SSF53850">
    <property type="entry name" value="Periplasmic binding protein-like II"/>
    <property type="match status" value="1"/>
</dbReference>
<sequence length="299" mass="32604">MADRMNLEAFRYVREVAECGSFSAAARAYGVTQPALSNGVAKLEEYLGNELFARSPRGVTLTDFGEAILPRIESALDAVDGITIEMNRWRPSADDVLRVGVSPLINSALVGRAYEAAKAAESGGWSKQLVLREADLAYLRSALVSGEIDVMVVPSVEPLGRFEHRVVDSERMVYIEPTAPRSDDDATIPLPEITGHEMILVPDTCGLTKFTRDLFADNGLPLHEYSGAASGYRVLEDWAQLGLGAALLPESKLSSPESPHRYMTDDEGLTVEIFYEAVWNPTATTAPQVRELVEQMAAV</sequence>
<dbReference type="InterPro" id="IPR005119">
    <property type="entry name" value="LysR_subst-bd"/>
</dbReference>
<dbReference type="PRINTS" id="PR00039">
    <property type="entry name" value="HTHLYSR"/>
</dbReference>
<dbReference type="EMBL" id="JACBZP010000001">
    <property type="protein sequence ID" value="NYI66196.1"/>
    <property type="molecule type" value="Genomic_DNA"/>
</dbReference>
<gene>
    <name evidence="6" type="ORF">BJY26_000502</name>
</gene>
<dbReference type="Pfam" id="PF00126">
    <property type="entry name" value="HTH_1"/>
    <property type="match status" value="1"/>
</dbReference>
<dbReference type="Gene3D" id="3.40.190.10">
    <property type="entry name" value="Periplasmic binding protein-like II"/>
    <property type="match status" value="2"/>
</dbReference>
<organism evidence="6 7">
    <name type="scientific">Spelaeicoccus albus</name>
    <dbReference type="NCBI Taxonomy" id="1280376"/>
    <lineage>
        <taxon>Bacteria</taxon>
        <taxon>Bacillati</taxon>
        <taxon>Actinomycetota</taxon>
        <taxon>Actinomycetes</taxon>
        <taxon>Micrococcales</taxon>
        <taxon>Brevibacteriaceae</taxon>
        <taxon>Spelaeicoccus</taxon>
    </lineage>
</organism>
<feature type="domain" description="HTH lysR-type" evidence="5">
    <location>
        <begin position="5"/>
        <end position="62"/>
    </location>
</feature>
<dbReference type="InterPro" id="IPR036388">
    <property type="entry name" value="WH-like_DNA-bd_sf"/>
</dbReference>
<dbReference type="InterPro" id="IPR050950">
    <property type="entry name" value="HTH-type_LysR_regulators"/>
</dbReference>
<keyword evidence="3 6" id="KW-0238">DNA-binding</keyword>
<keyword evidence="2" id="KW-0805">Transcription regulation</keyword>
<keyword evidence="4" id="KW-0804">Transcription</keyword>
<comment type="caution">
    <text evidence="6">The sequence shown here is derived from an EMBL/GenBank/DDBJ whole genome shotgun (WGS) entry which is preliminary data.</text>
</comment>
<comment type="similarity">
    <text evidence="1">Belongs to the LysR transcriptional regulatory family.</text>
</comment>
<evidence type="ECO:0000259" key="5">
    <source>
        <dbReference type="PROSITE" id="PS50931"/>
    </source>
</evidence>
<name>A0A7Z0A9R0_9MICO</name>
<dbReference type="PANTHER" id="PTHR30419">
    <property type="entry name" value="HTH-TYPE TRANSCRIPTIONAL REGULATOR YBHD"/>
    <property type="match status" value="1"/>
</dbReference>
<dbReference type="Proteomes" id="UP000539111">
    <property type="component" value="Unassembled WGS sequence"/>
</dbReference>
<dbReference type="RefSeq" id="WP_179425381.1">
    <property type="nucleotide sequence ID" value="NZ_JACBZP010000001.1"/>
</dbReference>
<dbReference type="CDD" id="cd05466">
    <property type="entry name" value="PBP2_LTTR_substrate"/>
    <property type="match status" value="1"/>
</dbReference>
<dbReference type="GO" id="GO:0003677">
    <property type="term" value="F:DNA binding"/>
    <property type="evidence" value="ECO:0007669"/>
    <property type="project" value="UniProtKB-KW"/>
</dbReference>
<dbReference type="GO" id="GO:0005829">
    <property type="term" value="C:cytosol"/>
    <property type="evidence" value="ECO:0007669"/>
    <property type="project" value="TreeGrafter"/>
</dbReference>
<dbReference type="InterPro" id="IPR036390">
    <property type="entry name" value="WH_DNA-bd_sf"/>
</dbReference>
<dbReference type="Gene3D" id="1.10.10.10">
    <property type="entry name" value="Winged helix-like DNA-binding domain superfamily/Winged helix DNA-binding domain"/>
    <property type="match status" value="1"/>
</dbReference>
<evidence type="ECO:0000256" key="3">
    <source>
        <dbReference type="ARBA" id="ARBA00023125"/>
    </source>
</evidence>
<dbReference type="InterPro" id="IPR000847">
    <property type="entry name" value="LysR_HTH_N"/>
</dbReference>
<reference evidence="6 7" key="1">
    <citation type="submission" date="2020-07" db="EMBL/GenBank/DDBJ databases">
        <title>Sequencing the genomes of 1000 actinobacteria strains.</title>
        <authorList>
            <person name="Klenk H.-P."/>
        </authorList>
    </citation>
    <scope>NUCLEOTIDE SEQUENCE [LARGE SCALE GENOMIC DNA]</scope>
    <source>
        <strain evidence="6 7">DSM 26341</strain>
    </source>
</reference>
<dbReference type="PROSITE" id="PS50931">
    <property type="entry name" value="HTH_LYSR"/>
    <property type="match status" value="1"/>
</dbReference>
<dbReference type="PANTHER" id="PTHR30419:SF30">
    <property type="entry name" value="LYSR FAMILY TRANSCRIPTIONAL REGULATOR"/>
    <property type="match status" value="1"/>
</dbReference>
<evidence type="ECO:0000313" key="6">
    <source>
        <dbReference type="EMBL" id="NYI66196.1"/>
    </source>
</evidence>
<dbReference type="GO" id="GO:0003700">
    <property type="term" value="F:DNA-binding transcription factor activity"/>
    <property type="evidence" value="ECO:0007669"/>
    <property type="project" value="InterPro"/>
</dbReference>
<proteinExistence type="inferred from homology"/>
<dbReference type="AlphaFoldDB" id="A0A7Z0A9R0"/>
<evidence type="ECO:0000256" key="2">
    <source>
        <dbReference type="ARBA" id="ARBA00023015"/>
    </source>
</evidence>
<dbReference type="SUPFAM" id="SSF46785">
    <property type="entry name" value="Winged helix' DNA-binding domain"/>
    <property type="match status" value="1"/>
</dbReference>
<keyword evidence="7" id="KW-1185">Reference proteome</keyword>